<evidence type="ECO:0000256" key="5">
    <source>
        <dbReference type="ARBA" id="ARBA00022840"/>
    </source>
</evidence>
<evidence type="ECO:0000256" key="9">
    <source>
        <dbReference type="PIRSR" id="PIRSR001589-2"/>
    </source>
</evidence>
<keyword evidence="3" id="KW-0028">Amino-acid biosynthesis</keyword>
<gene>
    <name evidence="12" type="ORF">GF339_19200</name>
</gene>
<dbReference type="EMBL" id="WJJP01000625">
    <property type="protein sequence ID" value="MBD3326719.1"/>
    <property type="molecule type" value="Genomic_DNA"/>
</dbReference>
<dbReference type="SUPFAM" id="SSF56235">
    <property type="entry name" value="N-terminal nucleophile aminohydrolases (Ntn hydrolases)"/>
    <property type="match status" value="1"/>
</dbReference>
<dbReference type="CDD" id="cd01991">
    <property type="entry name" value="Asn_synthase_B_C"/>
    <property type="match status" value="1"/>
</dbReference>
<keyword evidence="5 9" id="KW-0067">ATP-binding</keyword>
<reference evidence="12" key="1">
    <citation type="submission" date="2019-11" db="EMBL/GenBank/DDBJ databases">
        <title>Microbial mats filling the niche in hypersaline microbial mats.</title>
        <authorList>
            <person name="Wong H.L."/>
            <person name="Macleod F.I."/>
            <person name="White R.A. III"/>
            <person name="Burns B.P."/>
        </authorList>
    </citation>
    <scope>NUCLEOTIDE SEQUENCE</scope>
    <source>
        <strain evidence="12">Rbin_158</strain>
    </source>
</reference>
<dbReference type="InterPro" id="IPR029055">
    <property type="entry name" value="Ntn_hydrolases_N"/>
</dbReference>
<dbReference type="Gene3D" id="3.60.20.10">
    <property type="entry name" value="Glutamine Phosphoribosylpyrophosphate, subunit 1, domain 1"/>
    <property type="match status" value="1"/>
</dbReference>
<keyword evidence="2" id="KW-0436">Ligase</keyword>
<evidence type="ECO:0000256" key="8">
    <source>
        <dbReference type="ARBA" id="ARBA00048741"/>
    </source>
</evidence>
<evidence type="ECO:0000256" key="3">
    <source>
        <dbReference type="ARBA" id="ARBA00022605"/>
    </source>
</evidence>
<evidence type="ECO:0000256" key="7">
    <source>
        <dbReference type="ARBA" id="ARBA00029440"/>
    </source>
</evidence>
<feature type="binding site" evidence="9">
    <location>
        <position position="225"/>
    </location>
    <ligand>
        <name>ATP</name>
        <dbReference type="ChEBI" id="CHEBI:30616"/>
    </ligand>
</feature>
<keyword evidence="6" id="KW-0061">Asparagine biosynthesis</keyword>
<evidence type="ECO:0000313" key="13">
    <source>
        <dbReference type="Proteomes" id="UP000649604"/>
    </source>
</evidence>
<name>A0A9D5JYT1_9BACT</name>
<dbReference type="Proteomes" id="UP000649604">
    <property type="component" value="Unassembled WGS sequence"/>
</dbReference>
<dbReference type="PIRSF" id="PIRSF001589">
    <property type="entry name" value="Asn_synthetase_glu-h"/>
    <property type="match status" value="1"/>
</dbReference>
<feature type="binding site" evidence="9">
    <location>
        <position position="258"/>
    </location>
    <ligand>
        <name>ATP</name>
        <dbReference type="ChEBI" id="CHEBI:30616"/>
    </ligand>
</feature>
<protein>
    <recommendedName>
        <fullName evidence="1">asparagine synthase (glutamine-hydrolyzing)</fullName>
        <ecNumber evidence="1">6.3.5.4</ecNumber>
    </recommendedName>
</protein>
<dbReference type="GO" id="GO:0005524">
    <property type="term" value="F:ATP binding"/>
    <property type="evidence" value="ECO:0007669"/>
    <property type="project" value="UniProtKB-KW"/>
</dbReference>
<dbReference type="EC" id="6.3.5.4" evidence="1"/>
<dbReference type="Pfam" id="PF00733">
    <property type="entry name" value="Asn_synthase"/>
    <property type="match status" value="2"/>
</dbReference>
<evidence type="ECO:0000256" key="2">
    <source>
        <dbReference type="ARBA" id="ARBA00022598"/>
    </source>
</evidence>
<dbReference type="Gene3D" id="3.40.50.620">
    <property type="entry name" value="HUPs"/>
    <property type="match status" value="1"/>
</dbReference>
<sequence length="503" mass="56596">MSGFVVGFGQPDRQEFTPMFRKIAHRGPYLSGIREHRQLLIGQNYLKAESASARRAHPVPVTRGDLSIACDAQIGNLPTLAHNGDNNKEPFRQERVLLDLYQRDGAEMLDALDDAIFAFVISDGDHLFAARDLLGIKTLFYGWKGDTLYLASELKSLLPVTSQVYEFPPGHWMDQDGNLSQFATLSAFSTSPEHQEVDHICRQIRDIIERSVQQRVTFAEPTACLLSGGMDSSVISSVASHLFEEKFGTQAQLPTFAIGLGESTDIQNARIMAEHINAHHHELLVSREQVLEVLSEVIYYLESFDPSLVRSAASNFLISRYAGQQGVQVLLSGEGGDEVFCGYSYLKDLPPESLPQEQLICLGYLHNNAALRLDRMNLCHSLQVVAPLISGELLRYALQIPPEYKVKTEGERKIEKWIFRKAFEEVLPEAITWRTKQEFSQGSGSANFLPGYFEDRFTDAEFADAQAQFPILRSKEELFYFRLFTHHFGTDLAVQTVGQWIAL</sequence>
<comment type="catalytic activity">
    <reaction evidence="8">
        <text>L-aspartate + L-glutamine + ATP + H2O = L-asparagine + L-glutamate + AMP + diphosphate + H(+)</text>
        <dbReference type="Rhea" id="RHEA:12228"/>
        <dbReference type="ChEBI" id="CHEBI:15377"/>
        <dbReference type="ChEBI" id="CHEBI:15378"/>
        <dbReference type="ChEBI" id="CHEBI:29985"/>
        <dbReference type="ChEBI" id="CHEBI:29991"/>
        <dbReference type="ChEBI" id="CHEBI:30616"/>
        <dbReference type="ChEBI" id="CHEBI:33019"/>
        <dbReference type="ChEBI" id="CHEBI:58048"/>
        <dbReference type="ChEBI" id="CHEBI:58359"/>
        <dbReference type="ChEBI" id="CHEBI:456215"/>
        <dbReference type="EC" id="6.3.5.4"/>
    </reaction>
</comment>
<evidence type="ECO:0000259" key="11">
    <source>
        <dbReference type="PROSITE" id="PS51278"/>
    </source>
</evidence>
<dbReference type="InterPro" id="IPR050795">
    <property type="entry name" value="Asn_Synthetase"/>
</dbReference>
<accession>A0A9D5JYT1</accession>
<evidence type="ECO:0000256" key="6">
    <source>
        <dbReference type="ARBA" id="ARBA00022888"/>
    </source>
</evidence>
<evidence type="ECO:0000256" key="10">
    <source>
        <dbReference type="PIRSR" id="PIRSR001589-3"/>
    </source>
</evidence>
<dbReference type="PROSITE" id="PS51278">
    <property type="entry name" value="GATASE_TYPE_2"/>
    <property type="match status" value="1"/>
</dbReference>
<dbReference type="InterPro" id="IPR014729">
    <property type="entry name" value="Rossmann-like_a/b/a_fold"/>
</dbReference>
<dbReference type="GO" id="GO:0005829">
    <property type="term" value="C:cytosol"/>
    <property type="evidence" value="ECO:0007669"/>
    <property type="project" value="TreeGrafter"/>
</dbReference>
<evidence type="ECO:0000256" key="1">
    <source>
        <dbReference type="ARBA" id="ARBA00012737"/>
    </source>
</evidence>
<dbReference type="PANTHER" id="PTHR11772">
    <property type="entry name" value="ASPARAGINE SYNTHETASE"/>
    <property type="match status" value="1"/>
</dbReference>
<dbReference type="InterPro" id="IPR006426">
    <property type="entry name" value="Asn_synth_AEB"/>
</dbReference>
<dbReference type="InterPro" id="IPR001962">
    <property type="entry name" value="Asn_synthase"/>
</dbReference>
<evidence type="ECO:0000313" key="12">
    <source>
        <dbReference type="EMBL" id="MBD3326719.1"/>
    </source>
</evidence>
<dbReference type="InterPro" id="IPR017932">
    <property type="entry name" value="GATase_2_dom"/>
</dbReference>
<dbReference type="GO" id="GO:0006529">
    <property type="term" value="P:asparagine biosynthetic process"/>
    <property type="evidence" value="ECO:0007669"/>
    <property type="project" value="UniProtKB-KW"/>
</dbReference>
<dbReference type="AlphaFoldDB" id="A0A9D5JYT1"/>
<dbReference type="Pfam" id="PF13537">
    <property type="entry name" value="GATase_7"/>
    <property type="match status" value="1"/>
</dbReference>
<dbReference type="SUPFAM" id="SSF52402">
    <property type="entry name" value="Adenine nucleotide alpha hydrolases-like"/>
    <property type="match status" value="1"/>
</dbReference>
<feature type="domain" description="Glutamine amidotransferase type-2" evidence="11">
    <location>
        <begin position="2"/>
        <end position="178"/>
    </location>
</feature>
<dbReference type="GO" id="GO:0004066">
    <property type="term" value="F:asparagine synthase (glutamine-hydrolyzing) activity"/>
    <property type="evidence" value="ECO:0007669"/>
    <property type="project" value="UniProtKB-EC"/>
</dbReference>
<organism evidence="12 13">
    <name type="scientific">candidate division KSB3 bacterium</name>
    <dbReference type="NCBI Taxonomy" id="2044937"/>
    <lineage>
        <taxon>Bacteria</taxon>
        <taxon>candidate division KSB3</taxon>
    </lineage>
</organism>
<proteinExistence type="predicted"/>
<keyword evidence="4 9" id="KW-0547">Nucleotide-binding</keyword>
<comment type="pathway">
    <text evidence="7">Amino-acid biosynthesis.</text>
</comment>
<feature type="binding site" evidence="9">
    <location>
        <begin position="332"/>
        <end position="333"/>
    </location>
    <ligand>
        <name>ATP</name>
        <dbReference type="ChEBI" id="CHEBI:30616"/>
    </ligand>
</feature>
<comment type="caution">
    <text evidence="12">The sequence shown here is derived from an EMBL/GenBank/DDBJ whole genome shotgun (WGS) entry which is preliminary data.</text>
</comment>
<feature type="site" description="Important for beta-aspartyl-AMP intermediate formation" evidence="10">
    <location>
        <position position="334"/>
    </location>
</feature>
<evidence type="ECO:0000256" key="4">
    <source>
        <dbReference type="ARBA" id="ARBA00022741"/>
    </source>
</evidence>
<dbReference type="PANTHER" id="PTHR11772:SF2">
    <property type="entry name" value="ASPARAGINE SYNTHETASE [GLUTAMINE-HYDROLYZING]"/>
    <property type="match status" value="1"/>
</dbReference>